<dbReference type="GO" id="GO:0015990">
    <property type="term" value="P:electron transport coupled proton transport"/>
    <property type="evidence" value="ECO:0007669"/>
    <property type="project" value="TreeGrafter"/>
</dbReference>
<evidence type="ECO:0000256" key="7">
    <source>
        <dbReference type="SAM" id="Phobius"/>
    </source>
</evidence>
<dbReference type="PANTHER" id="PTHR36835:SF1">
    <property type="entry name" value="CYTOCHROME BO(3) UBIQUINOL OXIDASE SUBUNIT 4"/>
    <property type="match status" value="1"/>
</dbReference>
<dbReference type="OrthoDB" id="2989516at2"/>
<keyword evidence="5 7" id="KW-1133">Transmembrane helix</keyword>
<dbReference type="GO" id="GO:0009319">
    <property type="term" value="C:cytochrome o ubiquinol oxidase complex"/>
    <property type="evidence" value="ECO:0007669"/>
    <property type="project" value="TreeGrafter"/>
</dbReference>
<reference evidence="8 9" key="1">
    <citation type="submission" date="2016-10" db="EMBL/GenBank/DDBJ databases">
        <authorList>
            <person name="de Groot N.N."/>
        </authorList>
    </citation>
    <scope>NUCLEOTIDE SEQUENCE [LARGE SCALE GENOMIC DNA]</scope>
    <source>
        <strain evidence="8 9">DSM 44945</strain>
    </source>
</reference>
<dbReference type="AlphaFoldDB" id="A0A1I2QN51"/>
<feature type="transmembrane region" description="Helical" evidence="7">
    <location>
        <begin position="24"/>
        <end position="42"/>
    </location>
</feature>
<comment type="similarity">
    <text evidence="2">Belongs to the cytochrome c oxidase bacterial subunit 4 family.</text>
</comment>
<evidence type="ECO:0000256" key="3">
    <source>
        <dbReference type="ARBA" id="ARBA00022475"/>
    </source>
</evidence>
<dbReference type="InterPro" id="IPR050968">
    <property type="entry name" value="Cytochrome_c_oxidase_bac_sub4"/>
</dbReference>
<evidence type="ECO:0000313" key="8">
    <source>
        <dbReference type="EMBL" id="SFG29718.1"/>
    </source>
</evidence>
<dbReference type="Pfam" id="PF03626">
    <property type="entry name" value="COX4_pro"/>
    <property type="match status" value="1"/>
</dbReference>
<dbReference type="RefSeq" id="WP_092039668.1">
    <property type="nucleotide sequence ID" value="NZ_FOOK01000025.1"/>
</dbReference>
<dbReference type="GO" id="GO:0009486">
    <property type="term" value="F:cytochrome bo3 ubiquinol oxidase activity"/>
    <property type="evidence" value="ECO:0007669"/>
    <property type="project" value="TreeGrafter"/>
</dbReference>
<feature type="transmembrane region" description="Helical" evidence="7">
    <location>
        <begin position="48"/>
        <end position="70"/>
    </location>
</feature>
<dbReference type="GO" id="GO:0015078">
    <property type="term" value="F:proton transmembrane transporter activity"/>
    <property type="evidence" value="ECO:0007669"/>
    <property type="project" value="TreeGrafter"/>
</dbReference>
<dbReference type="GO" id="GO:0019646">
    <property type="term" value="P:aerobic electron transport chain"/>
    <property type="evidence" value="ECO:0007669"/>
    <property type="project" value="TreeGrafter"/>
</dbReference>
<dbReference type="Proteomes" id="UP000198661">
    <property type="component" value="Unassembled WGS sequence"/>
</dbReference>
<evidence type="ECO:0000256" key="5">
    <source>
        <dbReference type="ARBA" id="ARBA00022989"/>
    </source>
</evidence>
<keyword evidence="4 7" id="KW-0812">Transmembrane</keyword>
<comment type="subcellular location">
    <subcellularLocation>
        <location evidence="1">Cell membrane</location>
        <topology evidence="1">Multi-pass membrane protein</topology>
    </subcellularLocation>
</comment>
<keyword evidence="3" id="KW-1003">Cell membrane</keyword>
<dbReference type="InterPro" id="IPR005171">
    <property type="entry name" value="Cyt_c_oxidase_su4_prok"/>
</dbReference>
<evidence type="ECO:0000313" key="9">
    <source>
        <dbReference type="Proteomes" id="UP000198661"/>
    </source>
</evidence>
<evidence type="ECO:0000256" key="1">
    <source>
        <dbReference type="ARBA" id="ARBA00004651"/>
    </source>
</evidence>
<feature type="transmembrane region" description="Helical" evidence="7">
    <location>
        <begin position="82"/>
        <end position="102"/>
    </location>
</feature>
<organism evidence="8 9">
    <name type="scientific">Planifilum fulgidum</name>
    <dbReference type="NCBI Taxonomy" id="201973"/>
    <lineage>
        <taxon>Bacteria</taxon>
        <taxon>Bacillati</taxon>
        <taxon>Bacillota</taxon>
        <taxon>Bacilli</taxon>
        <taxon>Bacillales</taxon>
        <taxon>Thermoactinomycetaceae</taxon>
        <taxon>Planifilum</taxon>
    </lineage>
</organism>
<name>A0A1I2QN51_9BACL</name>
<protein>
    <submittedName>
        <fullName evidence="8">Cytochrome c oxidase subunit 4</fullName>
    </submittedName>
</protein>
<proteinExistence type="inferred from homology"/>
<dbReference type="STRING" id="201973.SAMN04488025_12511"/>
<keyword evidence="9" id="KW-1185">Reference proteome</keyword>
<evidence type="ECO:0000256" key="2">
    <source>
        <dbReference type="ARBA" id="ARBA00008079"/>
    </source>
</evidence>
<dbReference type="GO" id="GO:0005886">
    <property type="term" value="C:plasma membrane"/>
    <property type="evidence" value="ECO:0007669"/>
    <property type="project" value="UniProtKB-SubCell"/>
</dbReference>
<sequence length="103" mass="11046">MATDSKTTAQDASKNPPERSRKHLIAFAVMMILTAVAFAAVATGALPVAGLVTLLLVMAAIQVVIQFFTFMHLDQKGHFFPIFFTGAGLLFAVVVVLGVWLLL</sequence>
<dbReference type="EMBL" id="FOOK01000025">
    <property type="protein sequence ID" value="SFG29718.1"/>
    <property type="molecule type" value="Genomic_DNA"/>
</dbReference>
<evidence type="ECO:0000256" key="6">
    <source>
        <dbReference type="ARBA" id="ARBA00023136"/>
    </source>
</evidence>
<gene>
    <name evidence="8" type="ORF">SAMN04488025_12511</name>
</gene>
<accession>A0A1I2QN51</accession>
<dbReference type="PANTHER" id="PTHR36835">
    <property type="entry name" value="CYTOCHROME BO(3) UBIQUINOL OXIDASE SUBUNIT 4"/>
    <property type="match status" value="1"/>
</dbReference>
<evidence type="ECO:0000256" key="4">
    <source>
        <dbReference type="ARBA" id="ARBA00022692"/>
    </source>
</evidence>
<keyword evidence="6 7" id="KW-0472">Membrane</keyword>